<name>A0A1B1TDZ3_9ARCH</name>
<feature type="region of interest" description="Disordered" evidence="1">
    <location>
        <begin position="1"/>
        <end position="21"/>
    </location>
</feature>
<reference evidence="2" key="2">
    <citation type="journal article" date="2015" name="ISME J.">
        <title>A new class of marine Euryarchaeota group II from the Mediterranean deep chlorophyll maximum.</title>
        <authorList>
            <person name="Martin-Cuadrado A.B."/>
            <person name="Garcia-Heredia I."/>
            <person name="Molto A.G."/>
            <person name="Lopez-Ubeda R."/>
            <person name="Kimes N."/>
            <person name="Lopez-Garcia P."/>
            <person name="Moreira D."/>
            <person name="Rodriguez-Valera F."/>
        </authorList>
    </citation>
    <scope>NUCLEOTIDE SEQUENCE</scope>
</reference>
<reference evidence="2" key="1">
    <citation type="submission" date="2014-11" db="EMBL/GenBank/DDBJ databases">
        <authorList>
            <person name="Zhu J."/>
            <person name="Qi W."/>
            <person name="Song R."/>
        </authorList>
    </citation>
    <scope>NUCLEOTIDE SEQUENCE</scope>
</reference>
<dbReference type="AlphaFoldDB" id="A0A1B1TDZ3"/>
<dbReference type="EMBL" id="KP211890">
    <property type="protein sequence ID" value="ANV80483.1"/>
    <property type="molecule type" value="Genomic_DNA"/>
</dbReference>
<organism evidence="2">
    <name type="scientific">uncultured Poseidoniia archaeon</name>
    <dbReference type="NCBI Taxonomy" id="1697135"/>
    <lineage>
        <taxon>Archaea</taxon>
        <taxon>Methanobacteriati</taxon>
        <taxon>Thermoplasmatota</taxon>
        <taxon>Candidatus Poseidoniia</taxon>
        <taxon>environmental samples</taxon>
    </lineage>
</organism>
<evidence type="ECO:0000313" key="2">
    <source>
        <dbReference type="EMBL" id="ANV80483.1"/>
    </source>
</evidence>
<proteinExistence type="predicted"/>
<accession>A0A1B1TDZ3</accession>
<protein>
    <submittedName>
        <fullName evidence="2">Uncharacterized protein</fullName>
    </submittedName>
</protein>
<sequence>MHTKNAGGPTNPLANNPNSVNKFTRGFRGVAHRARLSNAVGYNAKEAPRLPRGIEYTNTRMFNGLSRRSKFSERNR</sequence>
<evidence type="ECO:0000256" key="1">
    <source>
        <dbReference type="SAM" id="MobiDB-lite"/>
    </source>
</evidence>
<feature type="compositionally biased region" description="Polar residues" evidence="1">
    <location>
        <begin position="12"/>
        <end position="21"/>
    </location>
</feature>